<keyword evidence="8" id="KW-0378">Hydrolase</keyword>
<name>A0ABW2QD92_9BURK</name>
<dbReference type="NCBIfam" id="TIGR00758">
    <property type="entry name" value="UDG_fam4"/>
    <property type="match status" value="1"/>
</dbReference>
<evidence type="ECO:0000313" key="13">
    <source>
        <dbReference type="EMBL" id="MFC7407433.1"/>
    </source>
</evidence>
<evidence type="ECO:0000313" key="14">
    <source>
        <dbReference type="Proteomes" id="UP001596501"/>
    </source>
</evidence>
<evidence type="ECO:0000256" key="5">
    <source>
        <dbReference type="ARBA" id="ARBA00022485"/>
    </source>
</evidence>
<dbReference type="SMART" id="SM00987">
    <property type="entry name" value="UreE_C"/>
    <property type="match status" value="1"/>
</dbReference>
<dbReference type="CDD" id="cd10030">
    <property type="entry name" value="UDG-F4_TTUDGA_SPO1dp_like"/>
    <property type="match status" value="1"/>
</dbReference>
<sequence length="290" mass="30916">MSETPPVLAQGLQLDERQRAMLAEMGVRLWWPEPEAPAAPAPVPAPAPTIAPPTPRPSAAAPAAIPTAPVVRPTPAPVAPKPTVPLVPSSLSHLDWPALQDSMRACTACPLSQGRCNVVPGVGDHQRPDWLVVGEAPGEQEDRQGEPFVGAAGQLLDKMLFAMGLARGERVYITNVIKCRPPHNRNPEPAEVAQCSPFLQRQIELLQPRIVLAVGRFAAQSVLALAGVDEATRSQPLGKLRGQVFRLPTAQGPVPVVVSYHPAYLLRSPAEKGKAWADLCLAMAQLKPST</sequence>
<gene>
    <name evidence="13" type="ORF">ACFQPB_01020</name>
</gene>
<feature type="domain" description="Uracil-DNA glycosylase-like" evidence="12">
    <location>
        <begin position="120"/>
        <end position="280"/>
    </location>
</feature>
<dbReference type="SUPFAM" id="SSF52141">
    <property type="entry name" value="Uracil-DNA glycosylase-like"/>
    <property type="match status" value="1"/>
</dbReference>
<evidence type="ECO:0000256" key="1">
    <source>
        <dbReference type="ARBA" id="ARBA00001400"/>
    </source>
</evidence>
<dbReference type="PANTHER" id="PTHR33693">
    <property type="entry name" value="TYPE-5 URACIL-DNA GLYCOSYLASE"/>
    <property type="match status" value="1"/>
</dbReference>
<keyword evidence="7" id="KW-0227">DNA damage</keyword>
<protein>
    <recommendedName>
        <fullName evidence="4">Type-4 uracil-DNA glycosylase</fullName>
        <ecNumber evidence="3">3.2.2.27</ecNumber>
    </recommendedName>
</protein>
<comment type="similarity">
    <text evidence="2">Belongs to the uracil-DNA glycosylase (UDG) superfamily. Type 4 (UDGa) family.</text>
</comment>
<keyword evidence="14" id="KW-1185">Reference proteome</keyword>
<dbReference type="SMART" id="SM00986">
    <property type="entry name" value="UDG"/>
    <property type="match status" value="1"/>
</dbReference>
<evidence type="ECO:0000256" key="4">
    <source>
        <dbReference type="ARBA" id="ARBA00019403"/>
    </source>
</evidence>
<evidence type="ECO:0000256" key="7">
    <source>
        <dbReference type="ARBA" id="ARBA00022763"/>
    </source>
</evidence>
<comment type="caution">
    <text evidence="13">The sequence shown here is derived from an EMBL/GenBank/DDBJ whole genome shotgun (WGS) entry which is preliminary data.</text>
</comment>
<dbReference type="EC" id="3.2.2.27" evidence="3"/>
<dbReference type="InterPro" id="IPR005122">
    <property type="entry name" value="Uracil-DNA_glycosylase-like"/>
</dbReference>
<dbReference type="InterPro" id="IPR005273">
    <property type="entry name" value="Ura-DNA_glyco_family4"/>
</dbReference>
<dbReference type="EMBL" id="JBHTCA010000001">
    <property type="protein sequence ID" value="MFC7407433.1"/>
    <property type="molecule type" value="Genomic_DNA"/>
</dbReference>
<keyword evidence="9" id="KW-0408">Iron</keyword>
<evidence type="ECO:0000256" key="3">
    <source>
        <dbReference type="ARBA" id="ARBA00012030"/>
    </source>
</evidence>
<accession>A0ABW2QD92</accession>
<dbReference type="InterPro" id="IPR036895">
    <property type="entry name" value="Uracil-DNA_glycosylase-like_sf"/>
</dbReference>
<evidence type="ECO:0000259" key="12">
    <source>
        <dbReference type="SMART" id="SM00986"/>
    </source>
</evidence>
<evidence type="ECO:0000256" key="2">
    <source>
        <dbReference type="ARBA" id="ARBA00006521"/>
    </source>
</evidence>
<organism evidence="13 14">
    <name type="scientific">Hydrogenophaga atypica</name>
    <dbReference type="NCBI Taxonomy" id="249409"/>
    <lineage>
        <taxon>Bacteria</taxon>
        <taxon>Pseudomonadati</taxon>
        <taxon>Pseudomonadota</taxon>
        <taxon>Betaproteobacteria</taxon>
        <taxon>Burkholderiales</taxon>
        <taxon>Comamonadaceae</taxon>
        <taxon>Hydrogenophaga</taxon>
    </lineage>
</organism>
<keyword evidence="6" id="KW-0479">Metal-binding</keyword>
<comment type="catalytic activity">
    <reaction evidence="1">
        <text>Hydrolyzes single-stranded DNA or mismatched double-stranded DNA and polynucleotides, releasing free uracil.</text>
        <dbReference type="EC" id="3.2.2.27"/>
    </reaction>
</comment>
<dbReference type="PANTHER" id="PTHR33693:SF1">
    <property type="entry name" value="TYPE-4 URACIL-DNA GLYCOSYLASE"/>
    <property type="match status" value="1"/>
</dbReference>
<dbReference type="Gene3D" id="3.40.470.10">
    <property type="entry name" value="Uracil-DNA glycosylase-like domain"/>
    <property type="match status" value="1"/>
</dbReference>
<dbReference type="Proteomes" id="UP001596501">
    <property type="component" value="Unassembled WGS sequence"/>
</dbReference>
<evidence type="ECO:0000256" key="8">
    <source>
        <dbReference type="ARBA" id="ARBA00022801"/>
    </source>
</evidence>
<dbReference type="Pfam" id="PF03167">
    <property type="entry name" value="UDG"/>
    <property type="match status" value="1"/>
</dbReference>
<evidence type="ECO:0000256" key="6">
    <source>
        <dbReference type="ARBA" id="ARBA00022723"/>
    </source>
</evidence>
<dbReference type="RefSeq" id="WP_382219061.1">
    <property type="nucleotide sequence ID" value="NZ_JBHTCA010000001.1"/>
</dbReference>
<dbReference type="InterPro" id="IPR051536">
    <property type="entry name" value="UDG_Type-4/5"/>
</dbReference>
<keyword evidence="11" id="KW-0234">DNA repair</keyword>
<keyword evidence="5" id="KW-0004">4Fe-4S</keyword>
<evidence type="ECO:0000256" key="9">
    <source>
        <dbReference type="ARBA" id="ARBA00023004"/>
    </source>
</evidence>
<reference evidence="14" key="1">
    <citation type="journal article" date="2019" name="Int. J. Syst. Evol. Microbiol.">
        <title>The Global Catalogue of Microorganisms (GCM) 10K type strain sequencing project: providing services to taxonomists for standard genome sequencing and annotation.</title>
        <authorList>
            <consortium name="The Broad Institute Genomics Platform"/>
            <consortium name="The Broad Institute Genome Sequencing Center for Infectious Disease"/>
            <person name="Wu L."/>
            <person name="Ma J."/>
        </authorList>
    </citation>
    <scope>NUCLEOTIDE SEQUENCE [LARGE SCALE GENOMIC DNA]</scope>
    <source>
        <strain evidence="14">CGMCC 1.12371</strain>
    </source>
</reference>
<keyword evidence="10" id="KW-0411">Iron-sulfur</keyword>
<evidence type="ECO:0000256" key="11">
    <source>
        <dbReference type="ARBA" id="ARBA00023204"/>
    </source>
</evidence>
<proteinExistence type="inferred from homology"/>
<evidence type="ECO:0000256" key="10">
    <source>
        <dbReference type="ARBA" id="ARBA00023014"/>
    </source>
</evidence>